<feature type="domain" description="Malonyl-CoA:ACP transacylase (MAT)" evidence="8">
    <location>
        <begin position="12"/>
        <end position="306"/>
    </location>
</feature>
<evidence type="ECO:0000256" key="4">
    <source>
        <dbReference type="ARBA" id="ARBA00023315"/>
    </source>
</evidence>
<name>A0A0N9W279_9GAMM</name>
<dbReference type="EMBL" id="CP012808">
    <property type="protein sequence ID" value="ALH95783.1"/>
    <property type="molecule type" value="Genomic_DNA"/>
</dbReference>
<organism evidence="9 10">
    <name type="scientific">Acinetobacter equi</name>
    <dbReference type="NCBI Taxonomy" id="1324350"/>
    <lineage>
        <taxon>Bacteria</taxon>
        <taxon>Pseudomonadati</taxon>
        <taxon>Pseudomonadota</taxon>
        <taxon>Gammaproteobacteria</taxon>
        <taxon>Moraxellales</taxon>
        <taxon>Moraxellaceae</taxon>
        <taxon>Acinetobacter</taxon>
    </lineage>
</organism>
<sequence>MKINQLQPTAFLFAGQGNPVIGMGSDLWDLNETTRKIWDCASDISQTDIRRLCLKGPMTKLVQTTNQQIAVTAINTTLYELCLEKQNFENVVGFCGHSVGEYAALYAAKAITLENLFKMIQFRAQLMNDLSKVNKGLMYAVKGIDYSTLVRLIEQSGIEIDVSCDNSHQQQVIGGTSSALSEFSRLLLSEGYESTKLGVSGAWHTRLMQDGVRQMRDFLATIEIKSPEHDVFMNVTGKPEADPNMIKENLSLHLTHTVKWTSSMESLIQHPTQPVLLEVSNKAYLGHMLNDFKGFTPEKTVHCRNLIGAI</sequence>
<feature type="active site" evidence="7">
    <location>
        <position position="98"/>
    </location>
</feature>
<dbReference type="SMART" id="SM00827">
    <property type="entry name" value="PKS_AT"/>
    <property type="match status" value="1"/>
</dbReference>
<dbReference type="Gene3D" id="3.30.70.250">
    <property type="entry name" value="Malonyl-CoA ACP transacylase, ACP-binding"/>
    <property type="match status" value="1"/>
</dbReference>
<proteinExistence type="inferred from homology"/>
<dbReference type="RefSeq" id="WP_054581672.1">
    <property type="nucleotide sequence ID" value="NZ_CP012808.1"/>
</dbReference>
<evidence type="ECO:0000256" key="3">
    <source>
        <dbReference type="ARBA" id="ARBA00022679"/>
    </source>
</evidence>
<dbReference type="InterPro" id="IPR050858">
    <property type="entry name" value="Mal-CoA-ACP_Trans/PKS_FabD"/>
</dbReference>
<keyword evidence="10" id="KW-1185">Reference proteome</keyword>
<dbReference type="Gene3D" id="3.40.366.10">
    <property type="entry name" value="Malonyl-Coenzyme A Acyl Carrier Protein, domain 2"/>
    <property type="match status" value="1"/>
</dbReference>
<evidence type="ECO:0000259" key="8">
    <source>
        <dbReference type="SMART" id="SM00827"/>
    </source>
</evidence>
<dbReference type="InterPro" id="IPR016035">
    <property type="entry name" value="Acyl_Trfase/lysoPLipase"/>
</dbReference>
<dbReference type="Proteomes" id="UP000064939">
    <property type="component" value="Chromosome"/>
</dbReference>
<evidence type="ECO:0000256" key="2">
    <source>
        <dbReference type="ARBA" id="ARBA00018953"/>
    </source>
</evidence>
<dbReference type="AlphaFoldDB" id="A0A0N9W279"/>
<gene>
    <name evidence="9" type="ORF">AOY20_09710</name>
</gene>
<evidence type="ECO:0000256" key="5">
    <source>
        <dbReference type="ARBA" id="ARBA00048462"/>
    </source>
</evidence>
<dbReference type="InterPro" id="IPR024925">
    <property type="entry name" value="Malonyl_CoA-ACP_transAc"/>
</dbReference>
<dbReference type="PANTHER" id="PTHR42681">
    <property type="entry name" value="MALONYL-COA-ACYL CARRIER PROTEIN TRANSACYLASE, MITOCHONDRIAL"/>
    <property type="match status" value="1"/>
</dbReference>
<protein>
    <recommendedName>
        <fullName evidence="2 6">Malonyl CoA-acyl carrier protein transacylase</fullName>
        <ecNumber evidence="1 6">2.3.1.39</ecNumber>
    </recommendedName>
</protein>
<keyword evidence="4 6" id="KW-0012">Acyltransferase</keyword>
<dbReference type="PIRSF" id="PIRSF000446">
    <property type="entry name" value="Mct"/>
    <property type="match status" value="1"/>
</dbReference>
<dbReference type="PANTHER" id="PTHR42681:SF1">
    <property type="entry name" value="MALONYL-COA-ACYL CARRIER PROTEIN TRANSACYLASE, MITOCHONDRIAL"/>
    <property type="match status" value="1"/>
</dbReference>
<dbReference type="SUPFAM" id="SSF52151">
    <property type="entry name" value="FabD/lysophospholipase-like"/>
    <property type="match status" value="1"/>
</dbReference>
<dbReference type="SUPFAM" id="SSF55048">
    <property type="entry name" value="Probable ACP-binding domain of malonyl-CoA ACP transacylase"/>
    <property type="match status" value="1"/>
</dbReference>
<dbReference type="GO" id="GO:0006633">
    <property type="term" value="P:fatty acid biosynthetic process"/>
    <property type="evidence" value="ECO:0007669"/>
    <property type="project" value="TreeGrafter"/>
</dbReference>
<comment type="similarity">
    <text evidence="6">Belongs to the fabD family.</text>
</comment>
<dbReference type="GO" id="GO:0004314">
    <property type="term" value="F:[acyl-carrier-protein] S-malonyltransferase activity"/>
    <property type="evidence" value="ECO:0007669"/>
    <property type="project" value="UniProtKB-EC"/>
</dbReference>
<dbReference type="InterPro" id="IPR014043">
    <property type="entry name" value="Acyl_transferase_dom"/>
</dbReference>
<evidence type="ECO:0000256" key="1">
    <source>
        <dbReference type="ARBA" id="ARBA00013258"/>
    </source>
</evidence>
<accession>A0A0N9W279</accession>
<evidence type="ECO:0000313" key="10">
    <source>
        <dbReference type="Proteomes" id="UP000064939"/>
    </source>
</evidence>
<dbReference type="KEGG" id="aei:AOY20_09710"/>
<dbReference type="InterPro" id="IPR001227">
    <property type="entry name" value="Ac_transferase_dom_sf"/>
</dbReference>
<evidence type="ECO:0000256" key="6">
    <source>
        <dbReference type="PIRNR" id="PIRNR000446"/>
    </source>
</evidence>
<dbReference type="Pfam" id="PF00698">
    <property type="entry name" value="Acyl_transf_1"/>
    <property type="match status" value="1"/>
</dbReference>
<comment type="catalytic activity">
    <reaction evidence="5 6">
        <text>holo-[ACP] + malonyl-CoA = malonyl-[ACP] + CoA</text>
        <dbReference type="Rhea" id="RHEA:41792"/>
        <dbReference type="Rhea" id="RHEA-COMP:9623"/>
        <dbReference type="Rhea" id="RHEA-COMP:9685"/>
        <dbReference type="ChEBI" id="CHEBI:57287"/>
        <dbReference type="ChEBI" id="CHEBI:57384"/>
        <dbReference type="ChEBI" id="CHEBI:64479"/>
        <dbReference type="ChEBI" id="CHEBI:78449"/>
        <dbReference type="EC" id="2.3.1.39"/>
    </reaction>
</comment>
<dbReference type="InterPro" id="IPR016036">
    <property type="entry name" value="Malonyl_transacylase_ACP-bd"/>
</dbReference>
<keyword evidence="3 6" id="KW-0808">Transferase</keyword>
<dbReference type="STRING" id="1324350.AOY20_09710"/>
<evidence type="ECO:0000256" key="7">
    <source>
        <dbReference type="PIRSR" id="PIRSR000446-1"/>
    </source>
</evidence>
<dbReference type="OrthoDB" id="9808564at2"/>
<reference evidence="9 10" key="1">
    <citation type="journal article" date="2015" name="Int. J. Syst. Evol. Microbiol.">
        <title>Acinetobacter equi sp. nov. isolated from horse faeces.</title>
        <authorList>
            <person name="Poppel M.T."/>
            <person name="Skiebe E."/>
            <person name="Laue M."/>
            <person name="Bergmann H."/>
            <person name="Ebersberger I."/>
            <person name="Garn T."/>
            <person name="Fruth A."/>
            <person name="Baumgardt S."/>
            <person name="Busse H.J."/>
            <person name="Wilharm G."/>
        </authorList>
    </citation>
    <scope>NUCLEOTIDE SEQUENCE [LARGE SCALE GENOMIC DNA]</scope>
    <source>
        <strain evidence="9 10">114</strain>
    </source>
</reference>
<evidence type="ECO:0000313" key="9">
    <source>
        <dbReference type="EMBL" id="ALH95783.1"/>
    </source>
</evidence>
<dbReference type="EC" id="2.3.1.39" evidence="1 6"/>
<feature type="active site" evidence="7">
    <location>
        <position position="204"/>
    </location>
</feature>